<feature type="binding site" evidence="5">
    <location>
        <begin position="86"/>
        <end position="87"/>
    </location>
    <ligand>
        <name>5-phospho-alpha-D-ribose 1-diphosphate</name>
        <dbReference type="ChEBI" id="CHEBI:58017"/>
    </ligand>
</feature>
<feature type="binding site" evidence="5">
    <location>
        <position position="83"/>
    </location>
    <ligand>
        <name>anthranilate</name>
        <dbReference type="ChEBI" id="CHEBI:16567"/>
        <label>1</label>
    </ligand>
</feature>
<comment type="caution">
    <text evidence="5">Lacks conserved residue(s) required for the propagation of feature annotation.</text>
</comment>
<evidence type="ECO:0000256" key="2">
    <source>
        <dbReference type="ARBA" id="ARBA00022679"/>
    </source>
</evidence>
<dbReference type="Gene3D" id="3.40.1030.10">
    <property type="entry name" value="Nucleoside phosphorylase/phosphoribosyltransferase catalytic domain"/>
    <property type="match status" value="1"/>
</dbReference>
<feature type="binding site" evidence="5">
    <location>
        <begin position="111"/>
        <end position="119"/>
    </location>
    <ligand>
        <name>5-phospho-alpha-D-ribose 1-diphosphate</name>
        <dbReference type="ChEBI" id="CHEBI:58017"/>
    </ligand>
</feature>
<dbReference type="InterPro" id="IPR035902">
    <property type="entry name" value="Nuc_phospho_transferase"/>
</dbReference>
<dbReference type="SUPFAM" id="SSF52418">
    <property type="entry name" value="Nucleoside phosphorylase/phosphoribosyltransferase catalytic domain"/>
    <property type="match status" value="1"/>
</dbReference>
<evidence type="ECO:0000259" key="7">
    <source>
        <dbReference type="Pfam" id="PF02885"/>
    </source>
</evidence>
<dbReference type="NCBIfam" id="TIGR01245">
    <property type="entry name" value="trpD"/>
    <property type="match status" value="1"/>
</dbReference>
<comment type="cofactor">
    <cofactor evidence="5">
        <name>Mg(2+)</name>
        <dbReference type="ChEBI" id="CHEBI:18420"/>
    </cofactor>
    <text evidence="5">Binds 2 magnesium ions per monomer.</text>
</comment>
<comment type="caution">
    <text evidence="8">The sequence shown here is derived from an EMBL/GenBank/DDBJ whole genome shotgun (WGS) entry which is preliminary data.</text>
</comment>
<dbReference type="PANTHER" id="PTHR43285:SF2">
    <property type="entry name" value="ANTHRANILATE PHOSPHORIBOSYLTRANSFERASE"/>
    <property type="match status" value="1"/>
</dbReference>
<feature type="binding site" evidence="5">
    <location>
        <position position="83"/>
    </location>
    <ligand>
        <name>5-phospho-alpha-D-ribose 1-diphosphate</name>
        <dbReference type="ChEBI" id="CHEBI:58017"/>
    </ligand>
</feature>
<feature type="binding site" evidence="5">
    <location>
        <begin position="93"/>
        <end position="96"/>
    </location>
    <ligand>
        <name>5-phospho-alpha-D-ribose 1-diphosphate</name>
        <dbReference type="ChEBI" id="CHEBI:58017"/>
    </ligand>
</feature>
<feature type="binding site" evidence="5">
    <location>
        <position position="169"/>
    </location>
    <ligand>
        <name>anthranilate</name>
        <dbReference type="ChEBI" id="CHEBI:16567"/>
        <label>2</label>
    </ligand>
</feature>
<protein>
    <recommendedName>
        <fullName evidence="5">Anthranilate phosphoribosyltransferase</fullName>
        <ecNumber evidence="5">2.4.2.18</ecNumber>
    </recommendedName>
</protein>
<gene>
    <name evidence="5 8" type="primary">trpD</name>
    <name evidence="8" type="ORF">JVW63_06090</name>
</gene>
<keyword evidence="5" id="KW-0479">Metal-binding</keyword>
<dbReference type="SUPFAM" id="SSF47648">
    <property type="entry name" value="Nucleoside phosphorylase/phosphoribosyltransferase N-terminal domain"/>
    <property type="match status" value="1"/>
</dbReference>
<feature type="binding site" evidence="5">
    <location>
        <position position="114"/>
    </location>
    <ligand>
        <name>anthranilate</name>
        <dbReference type="ChEBI" id="CHEBI:16567"/>
        <label>1</label>
    </ligand>
</feature>
<name>A0ABS2TF33_9ACTO</name>
<dbReference type="HAMAP" id="MF_00211">
    <property type="entry name" value="TrpD"/>
    <property type="match status" value="1"/>
</dbReference>
<keyword evidence="5" id="KW-0028">Amino-acid biosynthesis</keyword>
<keyword evidence="1 5" id="KW-0328">Glycosyltransferase</keyword>
<feature type="domain" description="Glycosyl transferase family 3 N-terminal" evidence="7">
    <location>
        <begin position="8"/>
        <end position="69"/>
    </location>
</feature>
<dbReference type="Gene3D" id="1.20.970.10">
    <property type="entry name" value="Transferase, Pyrimidine Nucleoside Phosphorylase, Chain C"/>
    <property type="match status" value="1"/>
</dbReference>
<evidence type="ECO:0000313" key="8">
    <source>
        <dbReference type="EMBL" id="MBM9433265.1"/>
    </source>
</evidence>
<keyword evidence="3 5" id="KW-0822">Tryptophan biosynthesis</keyword>
<keyword evidence="5" id="KW-0460">Magnesium</keyword>
<evidence type="ECO:0000256" key="1">
    <source>
        <dbReference type="ARBA" id="ARBA00022676"/>
    </source>
</evidence>
<evidence type="ECO:0000256" key="4">
    <source>
        <dbReference type="ARBA" id="ARBA00023141"/>
    </source>
</evidence>
<dbReference type="InterPro" id="IPR036320">
    <property type="entry name" value="Glycosyl_Trfase_fam3_N_dom_sf"/>
</dbReference>
<organism evidence="8 9">
    <name type="scientific">Flaviflexus equikiangi</name>
    <dbReference type="NCBI Taxonomy" id="2758573"/>
    <lineage>
        <taxon>Bacteria</taxon>
        <taxon>Bacillati</taxon>
        <taxon>Actinomycetota</taxon>
        <taxon>Actinomycetes</taxon>
        <taxon>Actinomycetales</taxon>
        <taxon>Actinomycetaceae</taxon>
        <taxon>Flaviflexus</taxon>
    </lineage>
</organism>
<dbReference type="EC" id="2.4.2.18" evidence="5"/>
<evidence type="ECO:0000256" key="5">
    <source>
        <dbReference type="HAMAP-Rule" id="MF_00211"/>
    </source>
</evidence>
<dbReference type="Pfam" id="PF00591">
    <property type="entry name" value="Glycos_transf_3"/>
    <property type="match status" value="1"/>
</dbReference>
<dbReference type="InterPro" id="IPR000312">
    <property type="entry name" value="Glycosyl_Trfase_fam3"/>
</dbReference>
<accession>A0ABS2TF33</accession>
<comment type="similarity">
    <text evidence="5">Belongs to the anthranilate phosphoribosyltransferase family.</text>
</comment>
<feature type="binding site" evidence="5">
    <location>
        <position position="228"/>
    </location>
    <ligand>
        <name>Mg(2+)</name>
        <dbReference type="ChEBI" id="CHEBI:18420"/>
        <label>1</label>
    </ligand>
</feature>
<dbReference type="Proteomes" id="UP000705983">
    <property type="component" value="Unassembled WGS sequence"/>
</dbReference>
<feature type="binding site" evidence="5">
    <location>
        <position position="95"/>
    </location>
    <ligand>
        <name>Mg(2+)</name>
        <dbReference type="ChEBI" id="CHEBI:18420"/>
        <label>1</label>
    </ligand>
</feature>
<feature type="binding site" evidence="5">
    <location>
        <position position="227"/>
    </location>
    <ligand>
        <name>Mg(2+)</name>
        <dbReference type="ChEBI" id="CHEBI:18420"/>
        <label>2</label>
    </ligand>
</feature>
<feature type="domain" description="Glycosyl transferase family 3" evidence="6">
    <location>
        <begin position="76"/>
        <end position="337"/>
    </location>
</feature>
<evidence type="ECO:0000259" key="6">
    <source>
        <dbReference type="Pfam" id="PF00591"/>
    </source>
</evidence>
<dbReference type="RefSeq" id="WP_182174170.1">
    <property type="nucleotide sequence ID" value="NZ_CP059676.1"/>
</dbReference>
<dbReference type="EMBL" id="JAFFJS010000003">
    <property type="protein sequence ID" value="MBM9433265.1"/>
    <property type="molecule type" value="Genomic_DNA"/>
</dbReference>
<comment type="function">
    <text evidence="5">Catalyzes the transfer of the phosphoribosyl group of 5-phosphorylribose-1-pyrophosphate (PRPP) to anthranilate to yield N-(5'-phosphoribosyl)-anthranilate (PRA).</text>
</comment>
<comment type="subunit">
    <text evidence="5">Homodimer.</text>
</comment>
<sequence>MSGRTWSDLTARLIAREDLDRADTAWAMDEVMSGATSPVVLAGFLTALATKGETVDELRGLADAMLSHATPIDIEGDTVDIVGTGGDRLKTVNISTMSSLVIAASGVKVVKHGNRASSSASGSADCLEELGVDLNLPTSRVLENFHELGITFLFANLFHPSMRHAAVARRELAVGTAFNVLGPLTNPARPRAGAIGVSSAHHAPLVAGVLAERGHSALVFRGENGMDELSAVTLNHVWEVRHRAVTYCEIDAVSDLGLARATVDDLRGADAVYNARVARDVLNGRAGAAREAVLLNTAAALVADGSLTGVDPSSGTLVERLRAGIGIAADTIDSGRAADLLARWVALSRA</sequence>
<reference evidence="9" key="1">
    <citation type="submission" date="2021-02" db="EMBL/GenBank/DDBJ databases">
        <title>Leucobacter sp. CX169.</title>
        <authorList>
            <person name="Cheng Y."/>
        </authorList>
    </citation>
    <scope>NUCLEOTIDE SEQUENCE [LARGE SCALE GENOMIC DNA]</scope>
    <source>
        <strain evidence="9">JY899</strain>
    </source>
</reference>
<dbReference type="PANTHER" id="PTHR43285">
    <property type="entry name" value="ANTHRANILATE PHOSPHORIBOSYLTRANSFERASE"/>
    <property type="match status" value="1"/>
</dbReference>
<evidence type="ECO:0000256" key="3">
    <source>
        <dbReference type="ARBA" id="ARBA00022822"/>
    </source>
</evidence>
<evidence type="ECO:0000313" key="9">
    <source>
        <dbReference type="Proteomes" id="UP000705983"/>
    </source>
</evidence>
<dbReference type="GO" id="GO:0004048">
    <property type="term" value="F:anthranilate phosphoribosyltransferase activity"/>
    <property type="evidence" value="ECO:0007669"/>
    <property type="project" value="UniProtKB-EC"/>
</dbReference>
<dbReference type="Pfam" id="PF02885">
    <property type="entry name" value="Glycos_trans_3N"/>
    <property type="match status" value="1"/>
</dbReference>
<comment type="catalytic activity">
    <reaction evidence="5">
        <text>N-(5-phospho-beta-D-ribosyl)anthranilate + diphosphate = 5-phospho-alpha-D-ribose 1-diphosphate + anthranilate</text>
        <dbReference type="Rhea" id="RHEA:11768"/>
        <dbReference type="ChEBI" id="CHEBI:16567"/>
        <dbReference type="ChEBI" id="CHEBI:18277"/>
        <dbReference type="ChEBI" id="CHEBI:33019"/>
        <dbReference type="ChEBI" id="CHEBI:58017"/>
        <dbReference type="EC" id="2.4.2.18"/>
    </reaction>
</comment>
<feature type="binding site" evidence="5">
    <location>
        <position position="123"/>
    </location>
    <ligand>
        <name>5-phospho-alpha-D-ribose 1-diphosphate</name>
        <dbReference type="ChEBI" id="CHEBI:58017"/>
    </ligand>
</feature>
<proteinExistence type="inferred from homology"/>
<feature type="binding site" evidence="5">
    <location>
        <position position="228"/>
    </location>
    <ligand>
        <name>Mg(2+)</name>
        <dbReference type="ChEBI" id="CHEBI:18420"/>
        <label>2</label>
    </ligand>
</feature>
<comment type="pathway">
    <text evidence="5">Amino-acid biosynthesis; L-tryptophan biosynthesis; L-tryptophan from chorismate: step 2/5.</text>
</comment>
<dbReference type="InterPro" id="IPR005940">
    <property type="entry name" value="Anthranilate_Pribosyl_Tfrase"/>
</dbReference>
<dbReference type="InterPro" id="IPR017459">
    <property type="entry name" value="Glycosyl_Trfase_fam3_N_dom"/>
</dbReference>
<keyword evidence="4 5" id="KW-0057">Aromatic amino acid biosynthesis</keyword>
<feature type="binding site" evidence="5">
    <location>
        <position position="91"/>
    </location>
    <ligand>
        <name>5-phospho-alpha-D-ribose 1-diphosphate</name>
        <dbReference type="ChEBI" id="CHEBI:58017"/>
    </ligand>
</feature>
<keyword evidence="2 5" id="KW-0808">Transferase</keyword>
<keyword evidence="9" id="KW-1185">Reference proteome</keyword>